<dbReference type="InterPro" id="IPR001578">
    <property type="entry name" value="Peptidase_C12_UCH"/>
</dbReference>
<sequence>MAGDGFTWVPLESNPDVLNEFMGKLGVSKEWKVHDVLGLDDELLAMLPKEIAGMILLFPLTSSAGQRLGGDTEAEYKEAEGVFFMKQTIQNACGTIALLHVIGNNRDKIQLSPGSPLAEFFNKTSGQSSEECGKVLESTGTISEAHAASASEGQTAVPTEPVIHHFISFVNNDGNLYELDGRKMGPIPHCPTSKETFVKDAAKVCQKIIATDPNEQRFSVIAIGKDA</sequence>
<dbReference type="PANTHER" id="PTHR10589">
    <property type="entry name" value="UBIQUITIN CARBOXYL-TERMINAL HYDROLASE"/>
    <property type="match status" value="1"/>
</dbReference>
<keyword evidence="7 10" id="KW-0788">Thiol protease</keyword>
<comment type="function">
    <text evidence="8">Ubiquitin-protein hydrolase is involved both in the processing of ubiquitin precursors and of ubiquitinated proteins. This enzyme is a thiol protease that recognizes and hydrolyzes a peptide bond at the C-terminal glycine of ubiquitin.</text>
</comment>
<dbReference type="InterPro" id="IPR036959">
    <property type="entry name" value="Peptidase_C12_UCH_sf"/>
</dbReference>
<dbReference type="GO" id="GO:0004843">
    <property type="term" value="F:cysteine-type deubiquitinase activity"/>
    <property type="evidence" value="ECO:0007669"/>
    <property type="project" value="UniProtKB-UniRule"/>
</dbReference>
<dbReference type="EMBL" id="OB662103">
    <property type="protein sequence ID" value="CAD7229504.1"/>
    <property type="molecule type" value="Genomic_DNA"/>
</dbReference>
<dbReference type="GO" id="GO:0005737">
    <property type="term" value="C:cytoplasm"/>
    <property type="evidence" value="ECO:0007669"/>
    <property type="project" value="TreeGrafter"/>
</dbReference>
<evidence type="ECO:0000313" key="13">
    <source>
        <dbReference type="EMBL" id="CAD7229504.1"/>
    </source>
</evidence>
<gene>
    <name evidence="13" type="ORF">CTOB1V02_LOCUS7373</name>
</gene>
<feature type="active site" description="Proton donor" evidence="10">
    <location>
        <position position="165"/>
    </location>
</feature>
<evidence type="ECO:0000256" key="7">
    <source>
        <dbReference type="ARBA" id="ARBA00022807"/>
    </source>
</evidence>
<dbReference type="SUPFAM" id="SSF54001">
    <property type="entry name" value="Cysteine proteinases"/>
    <property type="match status" value="1"/>
</dbReference>
<proteinExistence type="inferred from homology"/>
<evidence type="ECO:0000256" key="5">
    <source>
        <dbReference type="ARBA" id="ARBA00022786"/>
    </source>
</evidence>
<dbReference type="EC" id="3.4.19.12" evidence="3 11"/>
<organism evidence="13">
    <name type="scientific">Cyprideis torosa</name>
    <dbReference type="NCBI Taxonomy" id="163714"/>
    <lineage>
        <taxon>Eukaryota</taxon>
        <taxon>Metazoa</taxon>
        <taxon>Ecdysozoa</taxon>
        <taxon>Arthropoda</taxon>
        <taxon>Crustacea</taxon>
        <taxon>Oligostraca</taxon>
        <taxon>Ostracoda</taxon>
        <taxon>Podocopa</taxon>
        <taxon>Podocopida</taxon>
        <taxon>Cytherocopina</taxon>
        <taxon>Cytheroidea</taxon>
        <taxon>Cytherideidae</taxon>
        <taxon>Cyprideis</taxon>
    </lineage>
</organism>
<dbReference type="Pfam" id="PF01088">
    <property type="entry name" value="Peptidase_C12"/>
    <property type="match status" value="1"/>
</dbReference>
<evidence type="ECO:0000256" key="8">
    <source>
        <dbReference type="ARBA" id="ARBA00055560"/>
    </source>
</evidence>
<protein>
    <recommendedName>
        <fullName evidence="9 11">Ubiquitin carboxyl-terminal hydrolase</fullName>
        <ecNumber evidence="3 11">3.4.19.12</ecNumber>
    </recommendedName>
</protein>
<evidence type="ECO:0000256" key="9">
    <source>
        <dbReference type="ARBA" id="ARBA00073226"/>
    </source>
</evidence>
<comment type="catalytic activity">
    <reaction evidence="1 10 11">
        <text>Thiol-dependent hydrolysis of ester, thioester, amide, peptide and isopeptide bonds formed by the C-terminal Gly of ubiquitin (a 76-residue protein attached to proteins as an intracellular targeting signal).</text>
        <dbReference type="EC" id="3.4.19.12"/>
    </reaction>
</comment>
<keyword evidence="5 10" id="KW-0833">Ubl conjugation pathway</keyword>
<dbReference type="PANTHER" id="PTHR10589:SF17">
    <property type="entry name" value="UBIQUITIN CARBOXYL-TERMINAL HYDROLASE"/>
    <property type="match status" value="1"/>
</dbReference>
<reference evidence="13" key="1">
    <citation type="submission" date="2020-11" db="EMBL/GenBank/DDBJ databases">
        <authorList>
            <person name="Tran Van P."/>
        </authorList>
    </citation>
    <scope>NUCLEOTIDE SEQUENCE</scope>
</reference>
<dbReference type="FunFam" id="3.40.532.10:FF:000006">
    <property type="entry name" value="Ubiquitin carboxyl-terminal hydrolase"/>
    <property type="match status" value="1"/>
</dbReference>
<evidence type="ECO:0000256" key="3">
    <source>
        <dbReference type="ARBA" id="ARBA00012759"/>
    </source>
</evidence>
<dbReference type="GO" id="GO:0016579">
    <property type="term" value="P:protein deubiquitination"/>
    <property type="evidence" value="ECO:0007669"/>
    <property type="project" value="TreeGrafter"/>
</dbReference>
<dbReference type="PROSITE" id="PS52048">
    <property type="entry name" value="UCH_DOMAIN"/>
    <property type="match status" value="1"/>
</dbReference>
<evidence type="ECO:0000256" key="2">
    <source>
        <dbReference type="ARBA" id="ARBA00009326"/>
    </source>
</evidence>
<comment type="similarity">
    <text evidence="2 10 11">Belongs to the peptidase C12 family.</text>
</comment>
<dbReference type="GO" id="GO:0006511">
    <property type="term" value="P:ubiquitin-dependent protein catabolic process"/>
    <property type="evidence" value="ECO:0007669"/>
    <property type="project" value="UniProtKB-UniRule"/>
</dbReference>
<evidence type="ECO:0000256" key="4">
    <source>
        <dbReference type="ARBA" id="ARBA00022670"/>
    </source>
</evidence>
<accession>A0A7R8WEH2</accession>
<dbReference type="InterPro" id="IPR038765">
    <property type="entry name" value="Papain-like_cys_pep_sf"/>
</dbReference>
<dbReference type="AlphaFoldDB" id="A0A7R8WEH2"/>
<evidence type="ECO:0000256" key="10">
    <source>
        <dbReference type="PROSITE-ProRule" id="PRU01393"/>
    </source>
</evidence>
<feature type="site" description="Transition state stabilizer" evidence="10">
    <location>
        <position position="87"/>
    </location>
</feature>
<keyword evidence="6 10" id="KW-0378">Hydrolase</keyword>
<evidence type="ECO:0000256" key="6">
    <source>
        <dbReference type="ARBA" id="ARBA00022801"/>
    </source>
</evidence>
<evidence type="ECO:0000259" key="12">
    <source>
        <dbReference type="PROSITE" id="PS52048"/>
    </source>
</evidence>
<dbReference type="CDD" id="cd09616">
    <property type="entry name" value="Peptidase_C12_UCH_L1_L3"/>
    <property type="match status" value="1"/>
</dbReference>
<feature type="domain" description="UCH catalytic" evidence="12">
    <location>
        <begin position="7"/>
        <end position="225"/>
    </location>
</feature>
<feature type="site" description="Important for enzyme activity" evidence="10">
    <location>
        <position position="180"/>
    </location>
</feature>
<feature type="active site" description="Nucleophile" evidence="10">
    <location>
        <position position="93"/>
    </location>
</feature>
<evidence type="ECO:0000256" key="11">
    <source>
        <dbReference type="RuleBase" id="RU361215"/>
    </source>
</evidence>
<dbReference type="PRINTS" id="PR00707">
    <property type="entry name" value="UBCTHYDRLASE"/>
</dbReference>
<keyword evidence="4 10" id="KW-0645">Protease</keyword>
<evidence type="ECO:0000256" key="1">
    <source>
        <dbReference type="ARBA" id="ARBA00000707"/>
    </source>
</evidence>
<dbReference type="Gene3D" id="3.40.532.10">
    <property type="entry name" value="Peptidase C12, ubiquitin carboxyl-terminal hydrolase"/>
    <property type="match status" value="1"/>
</dbReference>
<dbReference type="OrthoDB" id="427186at2759"/>
<name>A0A7R8WEH2_9CRUS</name>